<dbReference type="RefSeq" id="WP_311368138.1">
    <property type="nucleotide sequence ID" value="NZ_JAVRHX010000001.1"/>
</dbReference>
<dbReference type="EMBL" id="JAVRHX010000001">
    <property type="protein sequence ID" value="MDT0594677.1"/>
    <property type="molecule type" value="Genomic_DNA"/>
</dbReference>
<dbReference type="Gene3D" id="3.10.129.10">
    <property type="entry name" value="Hotdog Thioesterase"/>
    <property type="match status" value="1"/>
</dbReference>
<gene>
    <name evidence="3" type="primary">ybgC</name>
    <name evidence="3" type="ORF">RM552_07495</name>
</gene>
<dbReference type="PIRSF" id="PIRSF003230">
    <property type="entry name" value="YbgC"/>
    <property type="match status" value="1"/>
</dbReference>
<name>A0ABU2ZPY4_9ALTE</name>
<dbReference type="InterPro" id="IPR029069">
    <property type="entry name" value="HotDog_dom_sf"/>
</dbReference>
<evidence type="ECO:0000256" key="1">
    <source>
        <dbReference type="ARBA" id="ARBA00005953"/>
    </source>
</evidence>
<dbReference type="Proteomes" id="UP001253545">
    <property type="component" value="Unassembled WGS sequence"/>
</dbReference>
<comment type="caution">
    <text evidence="3">The sequence shown here is derived from an EMBL/GenBank/DDBJ whole genome shotgun (WGS) entry which is preliminary data.</text>
</comment>
<comment type="similarity">
    <text evidence="1">Belongs to the 4-hydroxybenzoyl-CoA thioesterase family.</text>
</comment>
<evidence type="ECO:0000313" key="3">
    <source>
        <dbReference type="EMBL" id="MDT0594677.1"/>
    </source>
</evidence>
<accession>A0ABU2ZPY4</accession>
<dbReference type="NCBIfam" id="TIGR02799">
    <property type="entry name" value="thio_ybgC"/>
    <property type="match status" value="1"/>
</dbReference>
<proteinExistence type="inferred from homology"/>
<evidence type="ECO:0000313" key="4">
    <source>
        <dbReference type="Proteomes" id="UP001253545"/>
    </source>
</evidence>
<dbReference type="PANTHER" id="PTHR31793:SF37">
    <property type="entry name" value="ACYL-COA THIOESTER HYDROLASE YBGC"/>
    <property type="match status" value="1"/>
</dbReference>
<dbReference type="PROSITE" id="PS01328">
    <property type="entry name" value="4HBCOA_THIOESTERASE"/>
    <property type="match status" value="1"/>
</dbReference>
<dbReference type="SUPFAM" id="SSF54637">
    <property type="entry name" value="Thioesterase/thiol ester dehydrase-isomerase"/>
    <property type="match status" value="1"/>
</dbReference>
<dbReference type="InterPro" id="IPR006684">
    <property type="entry name" value="YbgC/YbaW"/>
</dbReference>
<dbReference type="Pfam" id="PF13279">
    <property type="entry name" value="4HBT_2"/>
    <property type="match status" value="1"/>
</dbReference>
<dbReference type="CDD" id="cd00586">
    <property type="entry name" value="4HBT"/>
    <property type="match status" value="1"/>
</dbReference>
<dbReference type="InterPro" id="IPR050563">
    <property type="entry name" value="4-hydroxybenzoyl-CoA_TE"/>
</dbReference>
<reference evidence="3 4" key="1">
    <citation type="submission" date="2023-09" db="EMBL/GenBank/DDBJ databases">
        <authorList>
            <person name="Rey-Velasco X."/>
        </authorList>
    </citation>
    <scope>NUCLEOTIDE SEQUENCE [LARGE SCALE GENOMIC DNA]</scope>
    <source>
        <strain evidence="3 4">P117</strain>
    </source>
</reference>
<dbReference type="PANTHER" id="PTHR31793">
    <property type="entry name" value="4-HYDROXYBENZOYL-COA THIOESTERASE FAMILY MEMBER"/>
    <property type="match status" value="1"/>
</dbReference>
<dbReference type="InterPro" id="IPR014166">
    <property type="entry name" value="Tol-Pal_acyl-CoA_thioesterase"/>
</dbReference>
<keyword evidence="2" id="KW-0378">Hydrolase</keyword>
<protein>
    <submittedName>
        <fullName evidence="3">Tol-pal system-associated acyl-CoA thioesterase</fullName>
    </submittedName>
</protein>
<keyword evidence="4" id="KW-1185">Reference proteome</keyword>
<evidence type="ECO:0000256" key="2">
    <source>
        <dbReference type="ARBA" id="ARBA00022801"/>
    </source>
</evidence>
<organism evidence="3 4">
    <name type="scientific">Glaciecola petra</name>
    <dbReference type="NCBI Taxonomy" id="3075602"/>
    <lineage>
        <taxon>Bacteria</taxon>
        <taxon>Pseudomonadati</taxon>
        <taxon>Pseudomonadota</taxon>
        <taxon>Gammaproteobacteria</taxon>
        <taxon>Alteromonadales</taxon>
        <taxon>Alteromonadaceae</taxon>
        <taxon>Glaciecola</taxon>
    </lineage>
</organism>
<dbReference type="InterPro" id="IPR008272">
    <property type="entry name" value="HB-CoA_thioesterase_AS"/>
</dbReference>
<dbReference type="NCBIfam" id="TIGR00051">
    <property type="entry name" value="YbgC/FadM family acyl-CoA thioesterase"/>
    <property type="match status" value="1"/>
</dbReference>
<sequence>MNKFDIDCRVYYEDTDAGGIVYHANYLKYMERCRTEWVRALGIKQQYLLEQSLGFVVIDMSIAFKKSAKLDDIVNVSCELLKTKRASLLFSQEITHNNQTLVVAEVKVACVNTELSKPVPLPSELVDRLKEGNPQ</sequence>